<organism evidence="5 6">
    <name type="scientific">Actinokineospora terrae</name>
    <dbReference type="NCBI Taxonomy" id="155974"/>
    <lineage>
        <taxon>Bacteria</taxon>
        <taxon>Bacillati</taxon>
        <taxon>Actinomycetota</taxon>
        <taxon>Actinomycetes</taxon>
        <taxon>Pseudonocardiales</taxon>
        <taxon>Pseudonocardiaceae</taxon>
        <taxon>Actinokineospora</taxon>
    </lineage>
</organism>
<sequence length="505" mass="54847">MSEKSPVLVVGAGPVGLTAAVELARRGVPVRLVDRAAEPSPLTKALMVWPRTLEVFRLLGGSEHLDTYGLPVQAFRYYSESSEVCELAFDTETKPSVVTQPDVEALLRKSLADAGGVIEWETTVTALRHDDTGVEATITAPDGTETVERFAYLVGADGASSLVRKQIGLEFHGATYPNVFILADVGLDGDLQRDAVHYYCSSKGIMVLIPLYNGRFRVFTAGPPGMKPDELTEQVLQDYVDLRGPGGLRTHDVSWKTTFSIHARHTERLRVGRVFLAGDAAHVHSPAGGQGLNTGVTDAHNLAWKLALVHQGKAAPELLDTYEVERRSVAAAVVRQAEVQTKAWMLKKKWQTRSRDLAAGLAEKLGLFDRYYSPWLAGLTNHYPENPAVSGPVAKRAGAKRDRLLSGHLAPAALRAVLPTDRYTLVVHGSTTTADQLARRYPDLLTVREVSAEGVLDDAEGTPVTVAWRPKRPLAALVRPDGYVAAVDQTPDMPTLRDHLAAVRG</sequence>
<evidence type="ECO:0000256" key="3">
    <source>
        <dbReference type="ARBA" id="ARBA00022827"/>
    </source>
</evidence>
<keyword evidence="3" id="KW-0274">FAD</keyword>
<accession>A0A1H9LPY7</accession>
<dbReference type="GO" id="GO:0016709">
    <property type="term" value="F:oxidoreductase activity, acting on paired donors, with incorporation or reduction of molecular oxygen, NAD(P)H as one donor, and incorporation of one atom of oxygen"/>
    <property type="evidence" value="ECO:0007669"/>
    <property type="project" value="UniProtKB-ARBA"/>
</dbReference>
<evidence type="ECO:0000259" key="4">
    <source>
        <dbReference type="Pfam" id="PF01494"/>
    </source>
</evidence>
<name>A0A1H9LPY7_9PSEU</name>
<dbReference type="Pfam" id="PF01494">
    <property type="entry name" value="FAD_binding_3"/>
    <property type="match status" value="1"/>
</dbReference>
<feature type="domain" description="FAD-binding" evidence="4">
    <location>
        <begin position="5"/>
        <end position="337"/>
    </location>
</feature>
<dbReference type="GO" id="GO:0071949">
    <property type="term" value="F:FAD binding"/>
    <property type="evidence" value="ECO:0007669"/>
    <property type="project" value="InterPro"/>
</dbReference>
<dbReference type="PRINTS" id="PR00420">
    <property type="entry name" value="RNGMNOXGNASE"/>
</dbReference>
<dbReference type="InterPro" id="IPR002938">
    <property type="entry name" value="FAD-bd"/>
</dbReference>
<gene>
    <name evidence="5" type="ORF">SAMN04487818_101689</name>
</gene>
<keyword evidence="6" id="KW-1185">Reference proteome</keyword>
<proteinExistence type="predicted"/>
<reference evidence="6" key="1">
    <citation type="submission" date="2016-10" db="EMBL/GenBank/DDBJ databases">
        <authorList>
            <person name="Varghese N."/>
            <person name="Submissions S."/>
        </authorList>
    </citation>
    <scope>NUCLEOTIDE SEQUENCE [LARGE SCALE GENOMIC DNA]</scope>
    <source>
        <strain evidence="6">DSM 44260</strain>
    </source>
</reference>
<dbReference type="SUPFAM" id="SSF51905">
    <property type="entry name" value="FAD/NAD(P)-binding domain"/>
    <property type="match status" value="1"/>
</dbReference>
<dbReference type="EMBL" id="FOGI01000001">
    <property type="protein sequence ID" value="SER13287.1"/>
    <property type="molecule type" value="Genomic_DNA"/>
</dbReference>
<evidence type="ECO:0000256" key="1">
    <source>
        <dbReference type="ARBA" id="ARBA00001974"/>
    </source>
</evidence>
<dbReference type="InterPro" id="IPR036188">
    <property type="entry name" value="FAD/NAD-bd_sf"/>
</dbReference>
<dbReference type="Gene3D" id="3.50.50.60">
    <property type="entry name" value="FAD/NAD(P)-binding domain"/>
    <property type="match status" value="1"/>
</dbReference>
<evidence type="ECO:0000313" key="5">
    <source>
        <dbReference type="EMBL" id="SER13287.1"/>
    </source>
</evidence>
<dbReference type="STRING" id="155974.SAMN04487818_101689"/>
<evidence type="ECO:0000256" key="2">
    <source>
        <dbReference type="ARBA" id="ARBA00022630"/>
    </source>
</evidence>
<protein>
    <submittedName>
        <fullName evidence="5">3-(3-hydroxy-phenyl)propionate hydroxylase</fullName>
    </submittedName>
</protein>
<evidence type="ECO:0000313" key="6">
    <source>
        <dbReference type="Proteomes" id="UP000199051"/>
    </source>
</evidence>
<dbReference type="RefSeq" id="WP_092774882.1">
    <property type="nucleotide sequence ID" value="NZ_FOGI01000001.1"/>
</dbReference>
<comment type="cofactor">
    <cofactor evidence="1">
        <name>FAD</name>
        <dbReference type="ChEBI" id="CHEBI:57692"/>
    </cofactor>
</comment>
<dbReference type="PANTHER" id="PTHR43004:SF19">
    <property type="entry name" value="BINDING MONOOXYGENASE, PUTATIVE (JCVI)-RELATED"/>
    <property type="match status" value="1"/>
</dbReference>
<dbReference type="Proteomes" id="UP000199051">
    <property type="component" value="Unassembled WGS sequence"/>
</dbReference>
<keyword evidence="2" id="KW-0285">Flavoprotein</keyword>
<dbReference type="Gene3D" id="3.30.70.2450">
    <property type="match status" value="1"/>
</dbReference>
<dbReference type="PANTHER" id="PTHR43004">
    <property type="entry name" value="TRK SYSTEM POTASSIUM UPTAKE PROTEIN"/>
    <property type="match status" value="1"/>
</dbReference>
<dbReference type="AlphaFoldDB" id="A0A1H9LPY7"/>
<dbReference type="InterPro" id="IPR050641">
    <property type="entry name" value="RIFMO-like"/>
</dbReference>